<dbReference type="InterPro" id="IPR001763">
    <property type="entry name" value="Rhodanese-like_dom"/>
</dbReference>
<dbReference type="PANTHER" id="PTHR43429">
    <property type="entry name" value="PYRIDINE NUCLEOTIDE-DISULFIDE OXIDOREDUCTASE DOMAIN-CONTAINING"/>
    <property type="match status" value="1"/>
</dbReference>
<protein>
    <submittedName>
        <fullName evidence="8">NADPH-dependent 2,4-dienoyl-CoA reductase, sulfur reductase</fullName>
    </submittedName>
</protein>
<name>A0A1I4VQU5_9BACT</name>
<dbReference type="PROSITE" id="PS50206">
    <property type="entry name" value="RHODANESE_3"/>
    <property type="match status" value="1"/>
</dbReference>
<evidence type="ECO:0000256" key="5">
    <source>
        <dbReference type="ARBA" id="ARBA00023002"/>
    </source>
</evidence>
<keyword evidence="6" id="KW-0676">Redox-active center</keyword>
<accession>A0A1I4VQU5</accession>
<dbReference type="GO" id="GO:0016491">
    <property type="term" value="F:oxidoreductase activity"/>
    <property type="evidence" value="ECO:0007669"/>
    <property type="project" value="UniProtKB-KW"/>
</dbReference>
<dbReference type="SUPFAM" id="SSF51905">
    <property type="entry name" value="FAD/NAD(P)-binding domain"/>
    <property type="match status" value="1"/>
</dbReference>
<reference evidence="8 9" key="1">
    <citation type="submission" date="2016-10" db="EMBL/GenBank/DDBJ databases">
        <authorList>
            <person name="de Groot N.N."/>
        </authorList>
    </citation>
    <scope>NUCLEOTIDE SEQUENCE [LARGE SCALE GENOMIC DNA]</scope>
    <source>
        <strain evidence="8 9">DSM 9990</strain>
    </source>
</reference>
<dbReference type="PRINTS" id="PR00411">
    <property type="entry name" value="PNDRDTASEI"/>
</dbReference>
<dbReference type="OrthoDB" id="9769238at2"/>
<feature type="domain" description="Rhodanese" evidence="7">
    <location>
        <begin position="485"/>
        <end position="576"/>
    </location>
</feature>
<dbReference type="InterPro" id="IPR004099">
    <property type="entry name" value="Pyr_nucl-diS_OxRdtase_dimer"/>
</dbReference>
<dbReference type="InterPro" id="IPR036188">
    <property type="entry name" value="FAD/NAD-bd_sf"/>
</dbReference>
<evidence type="ECO:0000256" key="2">
    <source>
        <dbReference type="ARBA" id="ARBA00009130"/>
    </source>
</evidence>
<proteinExistence type="inferred from homology"/>
<keyword evidence="9" id="KW-1185">Reference proteome</keyword>
<evidence type="ECO:0000256" key="4">
    <source>
        <dbReference type="ARBA" id="ARBA00022827"/>
    </source>
</evidence>
<evidence type="ECO:0000313" key="8">
    <source>
        <dbReference type="EMBL" id="SFN03661.1"/>
    </source>
</evidence>
<dbReference type="Gene3D" id="3.40.250.10">
    <property type="entry name" value="Rhodanese-like domain"/>
    <property type="match status" value="1"/>
</dbReference>
<keyword evidence="3" id="KW-0285">Flavoprotein</keyword>
<dbReference type="PANTHER" id="PTHR43429:SF1">
    <property type="entry name" value="NAD(P)H SULFUR OXIDOREDUCTASE (COA-DEPENDENT)"/>
    <property type="match status" value="1"/>
</dbReference>
<comment type="cofactor">
    <cofactor evidence="1">
        <name>FAD</name>
        <dbReference type="ChEBI" id="CHEBI:57692"/>
    </cofactor>
</comment>
<sequence length="579" mass="63048">MKKRQVSRRVVIIGAVAVGPKVACRVKRLDPNAHVLMIDQDEFISYGGCGIPFFVSGDVSDVKELMSTSFHMLRDPKFFRNVKGVEVRTRTRATEILRETKEVVVEDLNTGKVEKIPYDYLVLATGATPRRLPIPGSDHPDVFTVSNLHDAVAIREKLSRGEVGTAVVIGGGPIGCEMAEALADMWGVEVSVVEILPTLLPAFLEPPLARIVQKHMEEKGVSVYTGETVEEIREENGTFRVKTGRRTLSADIVIQAVGVNPRGELAVKAGLMTTPKGAIAVNERLQTSDPFIYAGGDCIEVPHLVTGRYVHIPMGSLANRQGRVIGTNIAGGYATFEGVVGSFCLKVFDLGLATTGITYEQALKEGFDPVRAYVVQSDRAHFYPTQGLMYMALIADRKTRRILGAQGIGKNGDAVVGRINSIAALLQLGGTLNHLSNLEIAYAPPFASAMDIVNAAANTAENIIEGLNDTIDPDEFIEVFLGEDSGDRVRVLDVRSPVNARPFVERFGERWINIPQEELLDRLAEVPEVENLMVFCNSGLRSYEALRQISHHLGRKARNVQGGAALIKMAGLLPENGDD</sequence>
<gene>
    <name evidence="8" type="ORF">SAMN05660836_02413</name>
</gene>
<evidence type="ECO:0000259" key="7">
    <source>
        <dbReference type="PROSITE" id="PS50206"/>
    </source>
</evidence>
<dbReference type="EMBL" id="FOUU01000011">
    <property type="protein sequence ID" value="SFN03661.1"/>
    <property type="molecule type" value="Genomic_DNA"/>
</dbReference>
<dbReference type="RefSeq" id="WP_093396107.1">
    <property type="nucleotide sequence ID" value="NZ_FOUU01000011.1"/>
</dbReference>
<dbReference type="Pfam" id="PF07992">
    <property type="entry name" value="Pyr_redox_2"/>
    <property type="match status" value="1"/>
</dbReference>
<dbReference type="InterPro" id="IPR023753">
    <property type="entry name" value="FAD/NAD-binding_dom"/>
</dbReference>
<dbReference type="Proteomes" id="UP000199611">
    <property type="component" value="Unassembled WGS sequence"/>
</dbReference>
<dbReference type="InterPro" id="IPR036873">
    <property type="entry name" value="Rhodanese-like_dom_sf"/>
</dbReference>
<organism evidence="8 9">
    <name type="scientific">Thermodesulforhabdus norvegica</name>
    <dbReference type="NCBI Taxonomy" id="39841"/>
    <lineage>
        <taxon>Bacteria</taxon>
        <taxon>Pseudomonadati</taxon>
        <taxon>Thermodesulfobacteriota</taxon>
        <taxon>Syntrophobacteria</taxon>
        <taxon>Syntrophobacterales</taxon>
        <taxon>Thermodesulforhabdaceae</taxon>
        <taxon>Thermodesulforhabdus</taxon>
    </lineage>
</organism>
<dbReference type="AlphaFoldDB" id="A0A1I4VQU5"/>
<evidence type="ECO:0000256" key="3">
    <source>
        <dbReference type="ARBA" id="ARBA00022630"/>
    </source>
</evidence>
<dbReference type="InterPro" id="IPR016156">
    <property type="entry name" value="FAD/NAD-linked_Rdtase_dimer_sf"/>
</dbReference>
<keyword evidence="5" id="KW-0560">Oxidoreductase</keyword>
<dbReference type="SUPFAM" id="SSF52821">
    <property type="entry name" value="Rhodanese/Cell cycle control phosphatase"/>
    <property type="match status" value="1"/>
</dbReference>
<dbReference type="InterPro" id="IPR050260">
    <property type="entry name" value="FAD-bd_OxRdtase"/>
</dbReference>
<dbReference type="STRING" id="39841.SAMN05660836_02413"/>
<dbReference type="Pfam" id="PF02852">
    <property type="entry name" value="Pyr_redox_dim"/>
    <property type="match status" value="1"/>
</dbReference>
<dbReference type="SUPFAM" id="SSF55424">
    <property type="entry name" value="FAD/NAD-linked reductases, dimerisation (C-terminal) domain"/>
    <property type="match status" value="1"/>
</dbReference>
<evidence type="ECO:0000256" key="1">
    <source>
        <dbReference type="ARBA" id="ARBA00001974"/>
    </source>
</evidence>
<evidence type="ECO:0000313" key="9">
    <source>
        <dbReference type="Proteomes" id="UP000199611"/>
    </source>
</evidence>
<keyword evidence="4" id="KW-0274">FAD</keyword>
<dbReference type="PRINTS" id="PR00368">
    <property type="entry name" value="FADPNR"/>
</dbReference>
<comment type="similarity">
    <text evidence="2">Belongs to the class-III pyridine nucleotide-disulfide oxidoreductase family.</text>
</comment>
<dbReference type="Gene3D" id="3.50.50.60">
    <property type="entry name" value="FAD/NAD(P)-binding domain"/>
    <property type="match status" value="2"/>
</dbReference>
<evidence type="ECO:0000256" key="6">
    <source>
        <dbReference type="ARBA" id="ARBA00023284"/>
    </source>
</evidence>